<dbReference type="Proteomes" id="UP000523821">
    <property type="component" value="Unassembled WGS sequence"/>
</dbReference>
<gene>
    <name evidence="1" type="ORF">GGQ63_002507</name>
</gene>
<evidence type="ECO:0000313" key="2">
    <source>
        <dbReference type="Proteomes" id="UP000523821"/>
    </source>
</evidence>
<comment type="caution">
    <text evidence="1">The sequence shown here is derived from an EMBL/GenBank/DDBJ whole genome shotgun (WGS) entry which is preliminary data.</text>
</comment>
<dbReference type="EMBL" id="JACHOO010000005">
    <property type="protein sequence ID" value="MBB5753437.1"/>
    <property type="molecule type" value="Genomic_DNA"/>
</dbReference>
<organism evidence="1 2">
    <name type="scientific">Prosthecomicrobium pneumaticum</name>
    <dbReference type="NCBI Taxonomy" id="81895"/>
    <lineage>
        <taxon>Bacteria</taxon>
        <taxon>Pseudomonadati</taxon>
        <taxon>Pseudomonadota</taxon>
        <taxon>Alphaproteobacteria</taxon>
        <taxon>Hyphomicrobiales</taxon>
        <taxon>Kaistiaceae</taxon>
        <taxon>Prosthecomicrobium</taxon>
    </lineage>
</organism>
<name>A0A7W9FMK1_9HYPH</name>
<evidence type="ECO:0000313" key="1">
    <source>
        <dbReference type="EMBL" id="MBB5753437.1"/>
    </source>
</evidence>
<accession>A0A7W9FMK1</accession>
<protein>
    <submittedName>
        <fullName evidence="1">Uncharacterized protein</fullName>
    </submittedName>
</protein>
<dbReference type="RefSeq" id="WP_183856289.1">
    <property type="nucleotide sequence ID" value="NZ_JACHOO010000005.1"/>
</dbReference>
<reference evidence="1 2" key="1">
    <citation type="submission" date="2020-08" db="EMBL/GenBank/DDBJ databases">
        <title>Genomic Encyclopedia of Type Strains, Phase IV (KMG-IV): sequencing the most valuable type-strain genomes for metagenomic binning, comparative biology and taxonomic classification.</title>
        <authorList>
            <person name="Goeker M."/>
        </authorList>
    </citation>
    <scope>NUCLEOTIDE SEQUENCE [LARGE SCALE GENOMIC DNA]</scope>
    <source>
        <strain evidence="1 2">DSM 16268</strain>
    </source>
</reference>
<sequence length="197" mass="20882">MTERRAGLAFFERAVTLHRADCAALDAAPRFAADGFGPAERMAAEARLSAYAAAAEPVFDACRRLIGQLAGLLILVRASGRREVLDLPDLPIAEERWRAAGERLAGLAAPGGLAAHRARLEAAWRLIGEGLASIRRFGERAGGEAAIDRAADEIAAAYRALKTASDAEAGLAMVDLRQACCACMVQPAGARETTRRE</sequence>
<dbReference type="AlphaFoldDB" id="A0A7W9FMK1"/>
<proteinExistence type="predicted"/>
<keyword evidence="2" id="KW-1185">Reference proteome</keyword>